<dbReference type="Gene3D" id="3.30.450.40">
    <property type="match status" value="1"/>
</dbReference>
<proteinExistence type="inferred from homology"/>
<dbReference type="InterPro" id="IPR000614">
    <property type="entry name" value="FRMsr_CS"/>
</dbReference>
<dbReference type="PANTHER" id="PTHR21021">
    <property type="entry name" value="GAF/PUTATIVE CYTOSKELETAL PROTEIN"/>
    <property type="match status" value="1"/>
</dbReference>
<dbReference type="EMBL" id="WIXJ01000002">
    <property type="protein sequence ID" value="MQY51058.1"/>
    <property type="molecule type" value="Genomic_DNA"/>
</dbReference>
<comment type="similarity">
    <text evidence="1">Belongs to the free Met sulfoxide reductase family.</text>
</comment>
<feature type="domain" description="GAF" evidence="2">
    <location>
        <begin position="51"/>
        <end position="153"/>
    </location>
</feature>
<evidence type="ECO:0000259" key="2">
    <source>
        <dbReference type="Pfam" id="PF01590"/>
    </source>
</evidence>
<dbReference type="FunFam" id="3.30.450.40:FF:000008">
    <property type="entry name" value="GAF domain-containing proteins"/>
    <property type="match status" value="1"/>
</dbReference>
<dbReference type="AlphaFoldDB" id="A0A6L5JY00"/>
<dbReference type="InterPro" id="IPR003018">
    <property type="entry name" value="GAF"/>
</dbReference>
<reference evidence="3 4" key="1">
    <citation type="submission" date="2019-10" db="EMBL/GenBank/DDBJ databases">
        <title>Whole-genome sequence of the purple nonsulfur photosynthetic bacterium Rhodocyclus tenuis.</title>
        <authorList>
            <person name="Kyndt J.A."/>
            <person name="Meyer T.E."/>
        </authorList>
    </citation>
    <scope>NUCLEOTIDE SEQUENCE [LARGE SCALE GENOMIC DNA]</scope>
    <source>
        <strain evidence="3 4">DSM 110</strain>
    </source>
</reference>
<comment type="caution">
    <text evidence="3">The sequence shown here is derived from an EMBL/GenBank/DDBJ whole genome shotgun (WGS) entry which is preliminary data.</text>
</comment>
<dbReference type="InterPro" id="IPR051330">
    <property type="entry name" value="Phosphatase_reg/MetRdx"/>
</dbReference>
<dbReference type="InterPro" id="IPR029016">
    <property type="entry name" value="GAF-like_dom_sf"/>
</dbReference>
<dbReference type="PANTHER" id="PTHR21021:SF15">
    <property type="entry name" value="FREE METHIONINE-R-SULFOXIDE REDUCTASE"/>
    <property type="match status" value="1"/>
</dbReference>
<dbReference type="Proteomes" id="UP000480275">
    <property type="component" value="Unassembled WGS sequence"/>
</dbReference>
<evidence type="ECO:0000313" key="4">
    <source>
        <dbReference type="Proteomes" id="UP000480275"/>
    </source>
</evidence>
<organism evidence="3 4">
    <name type="scientific">Rhodocyclus tenuis</name>
    <name type="common">Rhodospirillum tenue</name>
    <dbReference type="NCBI Taxonomy" id="1066"/>
    <lineage>
        <taxon>Bacteria</taxon>
        <taxon>Pseudomonadati</taxon>
        <taxon>Pseudomonadota</taxon>
        <taxon>Betaproteobacteria</taxon>
        <taxon>Rhodocyclales</taxon>
        <taxon>Rhodocyclaceae</taxon>
        <taxon>Rhodocyclus</taxon>
    </lineage>
</organism>
<sequence>MDTSFTPPATADKREFYALLAEQTRALLQGERDWLANLSQFSALVYGALGEVNWAGFYMVRGQELVLGPFQGKVACVRIPFARGVCGACAREQTVQIVPDVHAFPGHIACDADSRSELVLPVRVRGQLCAVFDIDSPRPGRFDAEDAVGLAAMLTVLVDATEWP</sequence>
<dbReference type="Pfam" id="PF01590">
    <property type="entry name" value="GAF"/>
    <property type="match status" value="1"/>
</dbReference>
<name>A0A6L5JY00_RHOTE</name>
<gene>
    <name evidence="3" type="ORF">GHK24_04600</name>
</gene>
<accession>A0A6L5JY00</accession>
<dbReference type="PROSITE" id="PS01320">
    <property type="entry name" value="UPF0067"/>
    <property type="match status" value="1"/>
</dbReference>
<evidence type="ECO:0000313" key="3">
    <source>
        <dbReference type="EMBL" id="MQY51058.1"/>
    </source>
</evidence>
<dbReference type="OrthoDB" id="9796252at2"/>
<dbReference type="GO" id="GO:0033745">
    <property type="term" value="F:L-methionine-(R)-S-oxide reductase activity"/>
    <property type="evidence" value="ECO:0007669"/>
    <property type="project" value="TreeGrafter"/>
</dbReference>
<dbReference type="GO" id="GO:0005829">
    <property type="term" value="C:cytosol"/>
    <property type="evidence" value="ECO:0007669"/>
    <property type="project" value="TreeGrafter"/>
</dbReference>
<dbReference type="SUPFAM" id="SSF55781">
    <property type="entry name" value="GAF domain-like"/>
    <property type="match status" value="1"/>
</dbReference>
<protein>
    <submittedName>
        <fullName evidence="3">GAF domain-containing protein</fullName>
    </submittedName>
</protein>
<evidence type="ECO:0000256" key="1">
    <source>
        <dbReference type="ARBA" id="ARBA00038454"/>
    </source>
</evidence>